<dbReference type="Pfam" id="PF01370">
    <property type="entry name" value="Epimerase"/>
    <property type="match status" value="1"/>
</dbReference>
<evidence type="ECO:0000256" key="2">
    <source>
        <dbReference type="ARBA" id="ARBA00023445"/>
    </source>
</evidence>
<dbReference type="PANTHER" id="PTHR10366:SF564">
    <property type="entry name" value="STEROL-4-ALPHA-CARBOXYLATE 3-DEHYDROGENASE, DECARBOXYLATING"/>
    <property type="match status" value="1"/>
</dbReference>
<evidence type="ECO:0000313" key="6">
    <source>
        <dbReference type="Proteomes" id="UP000559256"/>
    </source>
</evidence>
<dbReference type="InterPro" id="IPR001509">
    <property type="entry name" value="Epimerase_deHydtase"/>
</dbReference>
<dbReference type="AlphaFoldDB" id="A0A8H5CAC8"/>
<gene>
    <name evidence="5" type="ORF">D9758_014719</name>
</gene>
<comment type="caution">
    <text evidence="5">The sequence shown here is derived from an EMBL/GenBank/DDBJ whole genome shotgun (WGS) entry which is preliminary data.</text>
</comment>
<evidence type="ECO:0000256" key="1">
    <source>
        <dbReference type="ARBA" id="ARBA00023002"/>
    </source>
</evidence>
<dbReference type="OrthoDB" id="2735536at2759"/>
<dbReference type="SUPFAM" id="SSF51735">
    <property type="entry name" value="NAD(P)-binding Rossmann-fold domains"/>
    <property type="match status" value="1"/>
</dbReference>
<keyword evidence="1" id="KW-0560">Oxidoreductase</keyword>
<evidence type="ECO:0000313" key="5">
    <source>
        <dbReference type="EMBL" id="KAF5338175.1"/>
    </source>
</evidence>
<keyword evidence="6" id="KW-1185">Reference proteome</keyword>
<evidence type="ECO:0000259" key="4">
    <source>
        <dbReference type="Pfam" id="PF01370"/>
    </source>
</evidence>
<dbReference type="InterPro" id="IPR050425">
    <property type="entry name" value="NAD(P)_dehydrat-like"/>
</dbReference>
<feature type="region of interest" description="Disordered" evidence="3">
    <location>
        <begin position="251"/>
        <end position="278"/>
    </location>
</feature>
<sequence length="390" mass="42675">MPTVFVTGASGYIGFDIVHELLKAGYRVRGSARGSKLQGLKHALADVPEFEAFEIDDVSSADFTDAFKDVEAVIHTAAPVPARFDATTGLKAVVDGYLNIVQQAHKAGVKRIVVISSIVAFPNGGPFGIDDWNPVTEEDVSSAPGNVWALYFAQKKFGDQVILKYAQEHPEIDVIIFSLPWIFGPLRPGFHHILGPSSSGGQSLNEVYKSLTSVAYIYKLLNPHNTDFADPIVMDIRDVARLVLAAMKAGPAASSPKQNQINQNQTENDENEDQSQGRPQVKRFALLAPYFASYKDAVGYIGEVYPELKKQGRLMDEEKAPGVPEVLLQSGTQSGGGSAKMQIDWKRIEDVFGLKDLEKSCKTWKETVVDTVGSLLELEKDWGLDSGKEF</sequence>
<name>A0A8H5CAC8_9AGAR</name>
<dbReference type="EMBL" id="JAACJM010000199">
    <property type="protein sequence ID" value="KAF5338175.1"/>
    <property type="molecule type" value="Genomic_DNA"/>
</dbReference>
<dbReference type="GO" id="GO:0016616">
    <property type="term" value="F:oxidoreductase activity, acting on the CH-OH group of donors, NAD or NADP as acceptor"/>
    <property type="evidence" value="ECO:0007669"/>
    <property type="project" value="TreeGrafter"/>
</dbReference>
<reference evidence="5 6" key="1">
    <citation type="journal article" date="2020" name="ISME J.">
        <title>Uncovering the hidden diversity of litter-decomposition mechanisms in mushroom-forming fungi.</title>
        <authorList>
            <person name="Floudas D."/>
            <person name="Bentzer J."/>
            <person name="Ahren D."/>
            <person name="Johansson T."/>
            <person name="Persson P."/>
            <person name="Tunlid A."/>
        </authorList>
    </citation>
    <scope>NUCLEOTIDE SEQUENCE [LARGE SCALE GENOMIC DNA]</scope>
    <source>
        <strain evidence="5 6">CBS 291.85</strain>
    </source>
</reference>
<proteinExistence type="inferred from homology"/>
<protein>
    <recommendedName>
        <fullName evidence="4">NAD-dependent epimerase/dehydratase domain-containing protein</fullName>
    </recommendedName>
</protein>
<accession>A0A8H5CAC8</accession>
<dbReference type="Proteomes" id="UP000559256">
    <property type="component" value="Unassembled WGS sequence"/>
</dbReference>
<comment type="similarity">
    <text evidence="2">Belongs to the NAD(P)-dependent epimerase/dehydratase family. Dihydroflavonol-4-reductase subfamily.</text>
</comment>
<dbReference type="InterPro" id="IPR036291">
    <property type="entry name" value="NAD(P)-bd_dom_sf"/>
</dbReference>
<dbReference type="Gene3D" id="3.40.50.720">
    <property type="entry name" value="NAD(P)-binding Rossmann-like Domain"/>
    <property type="match status" value="1"/>
</dbReference>
<dbReference type="PANTHER" id="PTHR10366">
    <property type="entry name" value="NAD DEPENDENT EPIMERASE/DEHYDRATASE"/>
    <property type="match status" value="1"/>
</dbReference>
<evidence type="ECO:0000256" key="3">
    <source>
        <dbReference type="SAM" id="MobiDB-lite"/>
    </source>
</evidence>
<feature type="domain" description="NAD-dependent epimerase/dehydratase" evidence="4">
    <location>
        <begin position="4"/>
        <end position="186"/>
    </location>
</feature>
<organism evidence="5 6">
    <name type="scientific">Tetrapyrgos nigripes</name>
    <dbReference type="NCBI Taxonomy" id="182062"/>
    <lineage>
        <taxon>Eukaryota</taxon>
        <taxon>Fungi</taxon>
        <taxon>Dikarya</taxon>
        <taxon>Basidiomycota</taxon>
        <taxon>Agaricomycotina</taxon>
        <taxon>Agaricomycetes</taxon>
        <taxon>Agaricomycetidae</taxon>
        <taxon>Agaricales</taxon>
        <taxon>Marasmiineae</taxon>
        <taxon>Marasmiaceae</taxon>
        <taxon>Tetrapyrgos</taxon>
    </lineage>
</organism>